<feature type="chain" id="PRO_5037555897" evidence="12">
    <location>
        <begin position="29"/>
        <end position="800"/>
    </location>
</feature>
<dbReference type="Pfam" id="PF07715">
    <property type="entry name" value="Plug"/>
    <property type="match status" value="1"/>
</dbReference>
<evidence type="ECO:0000256" key="7">
    <source>
        <dbReference type="ARBA" id="ARBA00023077"/>
    </source>
</evidence>
<evidence type="ECO:0000256" key="12">
    <source>
        <dbReference type="SAM" id="SignalP"/>
    </source>
</evidence>
<feature type="signal peptide" evidence="12">
    <location>
        <begin position="1"/>
        <end position="28"/>
    </location>
</feature>
<keyword evidence="9 10" id="KW-0998">Cell outer membrane</keyword>
<dbReference type="InterPro" id="IPR000531">
    <property type="entry name" value="Beta-barrel_TonB"/>
</dbReference>
<comment type="similarity">
    <text evidence="10 11">Belongs to the TonB-dependent receptor family.</text>
</comment>
<comment type="caution">
    <text evidence="15">The sequence shown here is derived from an EMBL/GenBank/DDBJ whole genome shotgun (WGS) entry which is preliminary data.</text>
</comment>
<dbReference type="InterPro" id="IPR037066">
    <property type="entry name" value="Plug_dom_sf"/>
</dbReference>
<evidence type="ECO:0000313" key="16">
    <source>
        <dbReference type="Proteomes" id="UP000652567"/>
    </source>
</evidence>
<evidence type="ECO:0000256" key="9">
    <source>
        <dbReference type="ARBA" id="ARBA00023237"/>
    </source>
</evidence>
<dbReference type="InterPro" id="IPR039426">
    <property type="entry name" value="TonB-dep_rcpt-like"/>
</dbReference>
<keyword evidence="16" id="KW-1185">Reference proteome</keyword>
<dbReference type="PROSITE" id="PS52016">
    <property type="entry name" value="TONB_DEPENDENT_REC_3"/>
    <property type="match status" value="1"/>
</dbReference>
<accession>A0A928V6X6</accession>
<feature type="domain" description="TonB-dependent receptor plug" evidence="14">
    <location>
        <begin position="47"/>
        <end position="160"/>
    </location>
</feature>
<dbReference type="Gene3D" id="2.170.130.10">
    <property type="entry name" value="TonB-dependent receptor, plug domain"/>
    <property type="match status" value="1"/>
</dbReference>
<evidence type="ECO:0000256" key="8">
    <source>
        <dbReference type="ARBA" id="ARBA00023136"/>
    </source>
</evidence>
<dbReference type="AlphaFoldDB" id="A0A928V6X6"/>
<evidence type="ECO:0000259" key="14">
    <source>
        <dbReference type="Pfam" id="PF07715"/>
    </source>
</evidence>
<dbReference type="CDD" id="cd01347">
    <property type="entry name" value="ligand_gated_channel"/>
    <property type="match status" value="1"/>
</dbReference>
<dbReference type="InterPro" id="IPR012910">
    <property type="entry name" value="Plug_dom"/>
</dbReference>
<organism evidence="15 16">
    <name type="scientific">Cellvibrio polysaccharolyticus</name>
    <dbReference type="NCBI Taxonomy" id="2082724"/>
    <lineage>
        <taxon>Bacteria</taxon>
        <taxon>Pseudomonadati</taxon>
        <taxon>Pseudomonadota</taxon>
        <taxon>Gammaproteobacteria</taxon>
        <taxon>Cellvibrionales</taxon>
        <taxon>Cellvibrionaceae</taxon>
        <taxon>Cellvibrio</taxon>
    </lineage>
</organism>
<protein>
    <submittedName>
        <fullName evidence="15">TonB-dependent receptor</fullName>
    </submittedName>
</protein>
<proteinExistence type="inferred from homology"/>
<evidence type="ECO:0000256" key="2">
    <source>
        <dbReference type="ARBA" id="ARBA00022448"/>
    </source>
</evidence>
<dbReference type="SUPFAM" id="SSF56935">
    <property type="entry name" value="Porins"/>
    <property type="match status" value="1"/>
</dbReference>
<keyword evidence="5 12" id="KW-0732">Signal</keyword>
<keyword evidence="7 11" id="KW-0798">TonB box</keyword>
<evidence type="ECO:0000313" key="15">
    <source>
        <dbReference type="EMBL" id="MBE8717782.1"/>
    </source>
</evidence>
<keyword evidence="2 10" id="KW-0813">Transport</keyword>
<keyword evidence="8 10" id="KW-0472">Membrane</keyword>
<evidence type="ECO:0000256" key="4">
    <source>
        <dbReference type="ARBA" id="ARBA00022692"/>
    </source>
</evidence>
<dbReference type="InterPro" id="IPR036942">
    <property type="entry name" value="Beta-barrel_TonB_sf"/>
</dbReference>
<dbReference type="Proteomes" id="UP000652567">
    <property type="component" value="Unassembled WGS sequence"/>
</dbReference>
<keyword evidence="15" id="KW-0675">Receptor</keyword>
<evidence type="ECO:0000256" key="6">
    <source>
        <dbReference type="ARBA" id="ARBA00023065"/>
    </source>
</evidence>
<dbReference type="Gene3D" id="2.40.170.20">
    <property type="entry name" value="TonB-dependent receptor, beta-barrel domain"/>
    <property type="match status" value="1"/>
</dbReference>
<gene>
    <name evidence="15" type="ORF">C4F51_11365</name>
</gene>
<dbReference type="PANTHER" id="PTHR30069">
    <property type="entry name" value="TONB-DEPENDENT OUTER MEMBRANE RECEPTOR"/>
    <property type="match status" value="1"/>
</dbReference>
<keyword evidence="6" id="KW-0406">Ion transport</keyword>
<dbReference type="PANTHER" id="PTHR30069:SF53">
    <property type="entry name" value="COLICIN I RECEPTOR-RELATED"/>
    <property type="match status" value="1"/>
</dbReference>
<evidence type="ECO:0000259" key="13">
    <source>
        <dbReference type="Pfam" id="PF00593"/>
    </source>
</evidence>
<dbReference type="Pfam" id="PF00593">
    <property type="entry name" value="TonB_dep_Rec_b-barrel"/>
    <property type="match status" value="1"/>
</dbReference>
<evidence type="ECO:0000256" key="1">
    <source>
        <dbReference type="ARBA" id="ARBA00004571"/>
    </source>
</evidence>
<name>A0A928V6X6_9GAMM</name>
<dbReference type="GO" id="GO:0044718">
    <property type="term" value="P:siderophore transmembrane transport"/>
    <property type="evidence" value="ECO:0007669"/>
    <property type="project" value="TreeGrafter"/>
</dbReference>
<dbReference type="GO" id="GO:0009279">
    <property type="term" value="C:cell outer membrane"/>
    <property type="evidence" value="ECO:0007669"/>
    <property type="project" value="UniProtKB-SubCell"/>
</dbReference>
<feature type="domain" description="TonB-dependent receptor-like beta-barrel" evidence="13">
    <location>
        <begin position="291"/>
        <end position="750"/>
    </location>
</feature>
<evidence type="ECO:0000256" key="11">
    <source>
        <dbReference type="RuleBase" id="RU003357"/>
    </source>
</evidence>
<dbReference type="EMBL" id="PRDL01000001">
    <property type="protein sequence ID" value="MBE8717782.1"/>
    <property type="molecule type" value="Genomic_DNA"/>
</dbReference>
<keyword evidence="3 10" id="KW-1134">Transmembrane beta strand</keyword>
<comment type="subcellular location">
    <subcellularLocation>
        <location evidence="1 10">Cell outer membrane</location>
        <topology evidence="1 10">Multi-pass membrane protein</topology>
    </subcellularLocation>
</comment>
<sequence>MRSRLAVAVRFASLSLLAPAMIAGTAHAQSTELNKVVVSAAGYEQKVTDAPASISVVTTEELAKKPYTTLLDAVRDLEGVDIGETRDKTGQGTISMRGMGSDYTLILVDGKRQNNHGDIYPNNFGGNQFGHMPPLDAIERIEVIRGPASTLYGADAMGGVINIITKKVSDKWQGSVTHSRTFQTDDRFGEDITTDFNVMGPLIPGKLGLTVRGSTYNRLASNPTFADVVYPNGETRTRSLGFGSGGKTVENENEVLGARLSWTPTENQSIAFDVETSKQQYDNEPRINDDGEYEYPVGTVDNLTSIWRTGNFCSGGVGANQNACRNNGGTWTRRADPRAGYTGVQEFTRDTWSLTHEGTWDIGNSFVSLSHVETNNDGRTLPFTVAERRHLLEMIDGTGAYAGMEEADRRKLADSTFLPRPKRDLESSQYTLDAKLDMPFELAGQQHITVVGAQVIRGELKDGVFGMESGTPGAVQDHNMYSLFAEDTWYVISPFAITGGLRYDDHEVFGDHLSPRLYGVYTLNDNWTFKGGVSTGFKTPKTTQLYDGVVGFGGQGASPMYGNPDLKPETSTSTELAVYWQTDAGHNFNATVFHNEFDDKIASQPCGPATNITCASTGQYAELGYSTSNKTVNIDKVVIQGLELAGRWQIADKLAFRANYTFTDSEQKSGVNKGRPLGKTAKHMANVTLDWDASDKLNVFLTTELRSKRYNAFNTDQQREIFYKDYEVVHLGASFKASEFVTFNARVNNLFDRDFATYDYYFVDCETGAACLDGQQPTFVDHYNNVDKARNFWVSVNVRF</sequence>
<evidence type="ECO:0000256" key="3">
    <source>
        <dbReference type="ARBA" id="ARBA00022452"/>
    </source>
</evidence>
<reference evidence="15" key="1">
    <citation type="submission" date="2018-07" db="EMBL/GenBank/DDBJ databases">
        <title>Genome assembly of strain Ka43.</title>
        <authorList>
            <person name="Kukolya J."/>
            <person name="Nagy I."/>
            <person name="Horvath B."/>
            <person name="Toth A."/>
        </authorList>
    </citation>
    <scope>NUCLEOTIDE SEQUENCE</scope>
    <source>
        <strain evidence="15">KB43</strain>
    </source>
</reference>
<evidence type="ECO:0000256" key="10">
    <source>
        <dbReference type="PROSITE-ProRule" id="PRU01360"/>
    </source>
</evidence>
<dbReference type="GO" id="GO:0015344">
    <property type="term" value="F:siderophore uptake transmembrane transporter activity"/>
    <property type="evidence" value="ECO:0007669"/>
    <property type="project" value="TreeGrafter"/>
</dbReference>
<keyword evidence="4 10" id="KW-0812">Transmembrane</keyword>
<evidence type="ECO:0000256" key="5">
    <source>
        <dbReference type="ARBA" id="ARBA00022729"/>
    </source>
</evidence>